<dbReference type="EMBL" id="CP000252">
    <property type="protein sequence ID" value="ABC77039.1"/>
    <property type="molecule type" value="Genomic_DNA"/>
</dbReference>
<organism evidence="1 2">
    <name type="scientific">Syntrophus aciditrophicus (strain SB)</name>
    <dbReference type="NCBI Taxonomy" id="56780"/>
    <lineage>
        <taxon>Bacteria</taxon>
        <taxon>Pseudomonadati</taxon>
        <taxon>Thermodesulfobacteriota</taxon>
        <taxon>Syntrophia</taxon>
        <taxon>Syntrophales</taxon>
        <taxon>Syntrophaceae</taxon>
        <taxon>Syntrophus</taxon>
    </lineage>
</organism>
<proteinExistence type="predicted"/>
<dbReference type="HOGENOM" id="CLU_2959182_0_0_7"/>
<dbReference type="AlphaFoldDB" id="Q2LSI3"/>
<sequence>MLDYVYSLDDSITIKGHIDTARKFVKKWLKYGVVLVAPGYFHKHIVNATYEEMAEMTID</sequence>
<reference evidence="1 2" key="1">
    <citation type="journal article" date="2007" name="Proc. Natl. Acad. Sci. U.S.A.">
        <title>The genome of Syntrophus aciditrophicus: life at the thermodynamic limit of microbial growth.</title>
        <authorList>
            <person name="McInerney M.J."/>
            <person name="Rohlin L."/>
            <person name="Mouttaki H."/>
            <person name="Kim U."/>
            <person name="Krupp R.S."/>
            <person name="Rios-Hernandez L."/>
            <person name="Sieber J."/>
            <person name="Struchtemeyer C.G."/>
            <person name="Bhattacharyya A."/>
            <person name="Campbell J.W."/>
            <person name="Gunsalus R.P."/>
        </authorList>
    </citation>
    <scope>NUCLEOTIDE SEQUENCE [LARGE SCALE GENOMIC DNA]</scope>
    <source>
        <strain evidence="1 2">SB</strain>
    </source>
</reference>
<evidence type="ECO:0000313" key="2">
    <source>
        <dbReference type="Proteomes" id="UP000001933"/>
    </source>
</evidence>
<keyword evidence="2" id="KW-1185">Reference proteome</keyword>
<dbReference type="RefSeq" id="WP_011417068.1">
    <property type="nucleotide sequence ID" value="NC_007759.1"/>
</dbReference>
<name>Q2LSI3_SYNAS</name>
<protein>
    <submittedName>
        <fullName evidence="1">Hypothetical cytosolic protein</fullName>
    </submittedName>
</protein>
<evidence type="ECO:0000313" key="1">
    <source>
        <dbReference type="EMBL" id="ABC77039.1"/>
    </source>
</evidence>
<accession>Q2LSI3</accession>
<gene>
    <name evidence="1" type="ORF">SYN_00114</name>
</gene>
<dbReference type="Proteomes" id="UP000001933">
    <property type="component" value="Chromosome"/>
</dbReference>
<dbReference type="InParanoid" id="Q2LSI3"/>
<dbReference type="KEGG" id="sat:SYN_00114"/>